<dbReference type="SMART" id="SM00238">
    <property type="entry name" value="BIR"/>
    <property type="match status" value="3"/>
</dbReference>
<dbReference type="PANTHER" id="PTHR10044:SF139">
    <property type="entry name" value="DEATH-ASSOCIATED INHIBITOR OF APOPTOSIS 2"/>
    <property type="match status" value="1"/>
</dbReference>
<keyword evidence="2" id="KW-0479">Metal-binding</keyword>
<dbReference type="GO" id="GO:0043027">
    <property type="term" value="F:cysteine-type endopeptidase inhibitor activity involved in apoptotic process"/>
    <property type="evidence" value="ECO:0007669"/>
    <property type="project" value="TreeGrafter"/>
</dbReference>
<dbReference type="Pfam" id="PF00653">
    <property type="entry name" value="BIR"/>
    <property type="match status" value="3"/>
</dbReference>
<evidence type="ECO:0000256" key="1">
    <source>
        <dbReference type="ARBA" id="ARBA00006672"/>
    </source>
</evidence>
<dbReference type="InterPro" id="IPR001841">
    <property type="entry name" value="Znf_RING"/>
</dbReference>
<dbReference type="CDD" id="cd00022">
    <property type="entry name" value="BIR"/>
    <property type="match status" value="2"/>
</dbReference>
<dbReference type="PROSITE" id="PS50143">
    <property type="entry name" value="BIR_REPEAT_2"/>
    <property type="match status" value="3"/>
</dbReference>
<protein>
    <recommendedName>
        <fullName evidence="6">RING-type domain-containing protein</fullName>
    </recommendedName>
</protein>
<evidence type="ECO:0000256" key="3">
    <source>
        <dbReference type="ARBA" id="ARBA00022771"/>
    </source>
</evidence>
<dbReference type="GO" id="GO:0005737">
    <property type="term" value="C:cytoplasm"/>
    <property type="evidence" value="ECO:0007669"/>
    <property type="project" value="TreeGrafter"/>
</dbReference>
<dbReference type="GO" id="GO:0005634">
    <property type="term" value="C:nucleus"/>
    <property type="evidence" value="ECO:0007669"/>
    <property type="project" value="TreeGrafter"/>
</dbReference>
<evidence type="ECO:0000256" key="2">
    <source>
        <dbReference type="ARBA" id="ARBA00022723"/>
    </source>
</evidence>
<dbReference type="PANTHER" id="PTHR10044">
    <property type="entry name" value="INHIBITOR OF APOPTOSIS"/>
    <property type="match status" value="1"/>
</dbReference>
<keyword evidence="8" id="KW-1185">Reference proteome</keyword>
<evidence type="ECO:0000313" key="8">
    <source>
        <dbReference type="Proteomes" id="UP000663828"/>
    </source>
</evidence>
<dbReference type="FunFam" id="1.10.1170.10:FF:000002">
    <property type="entry name" value="Baculoviral IAP repeat containing 7"/>
    <property type="match status" value="1"/>
</dbReference>
<dbReference type="Proteomes" id="UP000663828">
    <property type="component" value="Unassembled WGS sequence"/>
</dbReference>
<dbReference type="SUPFAM" id="SSF57924">
    <property type="entry name" value="Inhibitor of apoptosis (IAP) repeat"/>
    <property type="match status" value="3"/>
</dbReference>
<dbReference type="AlphaFoldDB" id="A0A815FI29"/>
<dbReference type="Gene3D" id="3.30.40.10">
    <property type="entry name" value="Zinc/RING finger domain, C3HC4 (zinc finger)"/>
    <property type="match status" value="1"/>
</dbReference>
<evidence type="ECO:0000259" key="6">
    <source>
        <dbReference type="PROSITE" id="PS50089"/>
    </source>
</evidence>
<gene>
    <name evidence="7" type="ORF">XAT740_LOCUS30362</name>
</gene>
<keyword evidence="4" id="KW-0862">Zinc</keyword>
<organism evidence="7 8">
    <name type="scientific">Adineta ricciae</name>
    <name type="common">Rotifer</name>
    <dbReference type="NCBI Taxonomy" id="249248"/>
    <lineage>
        <taxon>Eukaryota</taxon>
        <taxon>Metazoa</taxon>
        <taxon>Spiralia</taxon>
        <taxon>Gnathifera</taxon>
        <taxon>Rotifera</taxon>
        <taxon>Eurotatoria</taxon>
        <taxon>Bdelloidea</taxon>
        <taxon>Adinetida</taxon>
        <taxon>Adinetidae</taxon>
        <taxon>Adineta</taxon>
    </lineage>
</organism>
<evidence type="ECO:0000313" key="7">
    <source>
        <dbReference type="EMBL" id="CAF1329641.1"/>
    </source>
</evidence>
<dbReference type="GO" id="GO:0051726">
    <property type="term" value="P:regulation of cell cycle"/>
    <property type="evidence" value="ECO:0007669"/>
    <property type="project" value="TreeGrafter"/>
</dbReference>
<dbReference type="Gene3D" id="1.10.1170.10">
    <property type="entry name" value="Inhibitor Of Apoptosis Protein (2mihbC-IAP-1), Chain A"/>
    <property type="match status" value="3"/>
</dbReference>
<dbReference type="InterPro" id="IPR001370">
    <property type="entry name" value="BIR_rpt"/>
</dbReference>
<keyword evidence="3 5" id="KW-0863">Zinc-finger</keyword>
<dbReference type="GO" id="GO:0031398">
    <property type="term" value="P:positive regulation of protein ubiquitination"/>
    <property type="evidence" value="ECO:0007669"/>
    <property type="project" value="TreeGrafter"/>
</dbReference>
<dbReference type="GO" id="GO:0008270">
    <property type="term" value="F:zinc ion binding"/>
    <property type="evidence" value="ECO:0007669"/>
    <property type="project" value="UniProtKB-KW"/>
</dbReference>
<dbReference type="EMBL" id="CAJNOR010002700">
    <property type="protein sequence ID" value="CAF1329641.1"/>
    <property type="molecule type" value="Genomic_DNA"/>
</dbReference>
<dbReference type="GO" id="GO:0043066">
    <property type="term" value="P:negative regulation of apoptotic process"/>
    <property type="evidence" value="ECO:0007669"/>
    <property type="project" value="TreeGrafter"/>
</dbReference>
<dbReference type="PROSITE" id="PS50089">
    <property type="entry name" value="ZF_RING_2"/>
    <property type="match status" value="1"/>
</dbReference>
<evidence type="ECO:0000256" key="5">
    <source>
        <dbReference type="PROSITE-ProRule" id="PRU00175"/>
    </source>
</evidence>
<comment type="similarity">
    <text evidence="1">Belongs to the IAP family.</text>
</comment>
<feature type="domain" description="RING-type" evidence="6">
    <location>
        <begin position="512"/>
        <end position="547"/>
    </location>
</feature>
<sequence length="558" mass="63904">METDLTTTSCCTLKRTLPNDFTSKASVNFISEIRRLASFRNWDLNLPLTVSKGHLAKTGLAYDQNERKLKCAACGFEFNLNEKNMDPIEQHLKQNPECKLARIRNEIFPQLVLEQLPIGMRPSVSKIERCNSNNPTPMEANTNNQHKELSLQRTFLDKLSVVVIRQLQTNTFSNWPLIAPNAQEMIIAGWSYTNITDRVVCLDCNTIFHKWSADDQPYEIHRLKSPQCPFVLSYEKHNSSKCSSQIAISTLPNVQAVVGITNSEYSQSCRRHQSFQNWPHTEENPLPSVESFVNAGFYYTGVKTIVKCFYCNNALQNWQPNDDPKIEHARFYPQCAYIRQYVGEELYQAILHKTRELNAQNASQVSKPEKKLDITLWSDDEIDRMVKARLDLPIVEKIRELGFKIAIIRKALEMQLRFKKDDFKTDNDFRYACLILNAQVVLINGMSNAVLVPQEWMKNFMNNPEMNTQQTNQSVTQTSQLSNEKIEASNTMTHSITQSKPTQKPDDDSMLCVLCLQTERQVACLPCGHLTSCVACGHSLRVCPICRTPVKAFVRIYV</sequence>
<comment type="caution">
    <text evidence="7">The sequence shown here is derived from an EMBL/GenBank/DDBJ whole genome shotgun (WGS) entry which is preliminary data.</text>
</comment>
<dbReference type="InterPro" id="IPR013083">
    <property type="entry name" value="Znf_RING/FYVE/PHD"/>
</dbReference>
<dbReference type="InterPro" id="IPR050784">
    <property type="entry name" value="IAP"/>
</dbReference>
<accession>A0A815FI29</accession>
<name>A0A815FI29_ADIRI</name>
<evidence type="ECO:0000256" key="4">
    <source>
        <dbReference type="ARBA" id="ARBA00022833"/>
    </source>
</evidence>
<dbReference type="Pfam" id="PF13920">
    <property type="entry name" value="zf-C3HC4_3"/>
    <property type="match status" value="1"/>
</dbReference>
<reference evidence="7" key="1">
    <citation type="submission" date="2021-02" db="EMBL/GenBank/DDBJ databases">
        <authorList>
            <person name="Nowell W R."/>
        </authorList>
    </citation>
    <scope>NUCLEOTIDE SEQUENCE</scope>
</reference>
<dbReference type="GO" id="GO:0061630">
    <property type="term" value="F:ubiquitin protein ligase activity"/>
    <property type="evidence" value="ECO:0007669"/>
    <property type="project" value="TreeGrafter"/>
</dbReference>
<proteinExistence type="inferred from homology"/>